<name>A0AAD4NBH7_9BILA</name>
<gene>
    <name evidence="2" type="ORF">DdX_06705</name>
</gene>
<dbReference type="AlphaFoldDB" id="A0AAD4NBH7"/>
<dbReference type="NCBIfam" id="TIGR01383">
    <property type="entry name" value="not_thiJ"/>
    <property type="match status" value="1"/>
</dbReference>
<dbReference type="PANTHER" id="PTHR48094">
    <property type="entry name" value="PROTEIN/NUCLEIC ACID DEGLYCASE DJ-1-RELATED"/>
    <property type="match status" value="1"/>
</dbReference>
<dbReference type="EMBL" id="JAKKPZ010000008">
    <property type="protein sequence ID" value="KAI1718285.1"/>
    <property type="molecule type" value="Genomic_DNA"/>
</dbReference>
<sequence>MTKTCCILLAPGAEESEVVITCDVLRRGGIDVSICGLQDDPLVECAQKTKLGYDKKFKDCVNCTYDLVVIPGGPGHKKICACPQAGEFLRRHEKEGKFIGAICAGPIVLQTHGVGTGGNFTIYPSEKEKIVKDEKYNYTGERVTLWNNIITSQAPGTAFEFALKLVEILQGRDQAQKVCESLLCTCHLSSPLSQAPRIR</sequence>
<dbReference type="InterPro" id="IPR050325">
    <property type="entry name" value="Prot/Nucl_acid_deglycase"/>
</dbReference>
<dbReference type="SUPFAM" id="SSF52317">
    <property type="entry name" value="Class I glutamine amidotransferase-like"/>
    <property type="match status" value="1"/>
</dbReference>
<feature type="domain" description="DJ-1/PfpI" evidence="1">
    <location>
        <begin position="4"/>
        <end position="167"/>
    </location>
</feature>
<dbReference type="InterPro" id="IPR029062">
    <property type="entry name" value="Class_I_gatase-like"/>
</dbReference>
<dbReference type="GO" id="GO:0005634">
    <property type="term" value="C:nucleus"/>
    <property type="evidence" value="ECO:0007669"/>
    <property type="project" value="TreeGrafter"/>
</dbReference>
<dbReference type="Pfam" id="PF01965">
    <property type="entry name" value="DJ-1_PfpI"/>
    <property type="match status" value="1"/>
</dbReference>
<dbReference type="CDD" id="cd03135">
    <property type="entry name" value="GATase1_DJ-1"/>
    <property type="match status" value="1"/>
</dbReference>
<organism evidence="2 3">
    <name type="scientific">Ditylenchus destructor</name>
    <dbReference type="NCBI Taxonomy" id="166010"/>
    <lineage>
        <taxon>Eukaryota</taxon>
        <taxon>Metazoa</taxon>
        <taxon>Ecdysozoa</taxon>
        <taxon>Nematoda</taxon>
        <taxon>Chromadorea</taxon>
        <taxon>Rhabditida</taxon>
        <taxon>Tylenchina</taxon>
        <taxon>Tylenchomorpha</taxon>
        <taxon>Sphaerularioidea</taxon>
        <taxon>Anguinidae</taxon>
        <taxon>Anguininae</taxon>
        <taxon>Ditylenchus</taxon>
    </lineage>
</organism>
<evidence type="ECO:0000259" key="1">
    <source>
        <dbReference type="Pfam" id="PF01965"/>
    </source>
</evidence>
<dbReference type="Proteomes" id="UP001201812">
    <property type="component" value="Unassembled WGS sequence"/>
</dbReference>
<dbReference type="GO" id="GO:0005739">
    <property type="term" value="C:mitochondrion"/>
    <property type="evidence" value="ECO:0007669"/>
    <property type="project" value="TreeGrafter"/>
</dbReference>
<dbReference type="PANTHER" id="PTHR48094:SF12">
    <property type="entry name" value="PARKINSON DISEASE PROTEIN 7 HOMOLOG"/>
    <property type="match status" value="1"/>
</dbReference>
<comment type="caution">
    <text evidence="2">The sequence shown here is derived from an EMBL/GenBank/DDBJ whole genome shotgun (WGS) entry which is preliminary data.</text>
</comment>
<dbReference type="InterPro" id="IPR006287">
    <property type="entry name" value="DJ-1"/>
</dbReference>
<dbReference type="Gene3D" id="3.40.50.880">
    <property type="match status" value="1"/>
</dbReference>
<accession>A0AAD4NBH7</accession>
<protein>
    <submittedName>
        <fullName evidence="2">DJ-1/PfpI family domain-containing protein</fullName>
    </submittedName>
</protein>
<evidence type="ECO:0000313" key="2">
    <source>
        <dbReference type="EMBL" id="KAI1718285.1"/>
    </source>
</evidence>
<keyword evidence="3" id="KW-1185">Reference proteome</keyword>
<dbReference type="GO" id="GO:1903189">
    <property type="term" value="P:glyoxal metabolic process"/>
    <property type="evidence" value="ECO:0007669"/>
    <property type="project" value="TreeGrafter"/>
</dbReference>
<dbReference type="GO" id="GO:0006979">
    <property type="term" value="P:response to oxidative stress"/>
    <property type="evidence" value="ECO:0007669"/>
    <property type="project" value="TreeGrafter"/>
</dbReference>
<reference evidence="2" key="1">
    <citation type="submission" date="2022-01" db="EMBL/GenBank/DDBJ databases">
        <title>Genome Sequence Resource for Two Populations of Ditylenchus destructor, the Migratory Endoparasitic Phytonematode.</title>
        <authorList>
            <person name="Zhang H."/>
            <person name="Lin R."/>
            <person name="Xie B."/>
        </authorList>
    </citation>
    <scope>NUCLEOTIDE SEQUENCE</scope>
    <source>
        <strain evidence="2">BazhouSP</strain>
    </source>
</reference>
<proteinExistence type="predicted"/>
<dbReference type="InterPro" id="IPR002818">
    <property type="entry name" value="DJ-1/PfpI"/>
</dbReference>
<dbReference type="GO" id="GO:0046295">
    <property type="term" value="P:glycolate biosynthetic process"/>
    <property type="evidence" value="ECO:0007669"/>
    <property type="project" value="TreeGrafter"/>
</dbReference>
<evidence type="ECO:0000313" key="3">
    <source>
        <dbReference type="Proteomes" id="UP001201812"/>
    </source>
</evidence>